<evidence type="ECO:0000313" key="3">
    <source>
        <dbReference type="Proteomes" id="UP000176815"/>
    </source>
</evidence>
<feature type="transmembrane region" description="Helical" evidence="1">
    <location>
        <begin position="193"/>
        <end position="213"/>
    </location>
</feature>
<dbReference type="EMBL" id="MEWG01000005">
    <property type="protein sequence ID" value="OGC78212.1"/>
    <property type="molecule type" value="Genomic_DNA"/>
</dbReference>
<feature type="transmembrane region" description="Helical" evidence="1">
    <location>
        <begin position="320"/>
        <end position="344"/>
    </location>
</feature>
<protein>
    <submittedName>
        <fullName evidence="2">Uncharacterized protein</fullName>
    </submittedName>
</protein>
<feature type="transmembrane region" description="Helical" evidence="1">
    <location>
        <begin position="20"/>
        <end position="43"/>
    </location>
</feature>
<sequence length="463" mass="50583">MPINPLKINVLPDPLPIRKLIGPSFIILGLGLGSGELILWPYLSANYGMGIIWGALLGITFQFFMNMEIERYALAHGESIFVGFARKLRFLPLWFIISTFVPWIWPGIIASSAKLLGSLLGIAETKYLAIGLLLLIGTILTLGPVLYKTVETLQKTLISIGVPSIFILAIILADKADWQALFKGAVGIGEGFMFLPAGISISSFLAALAYAGAGGNLNLAQSIYVREKGYGMGKYTGRITSLLTGKKEDINLYGSTFETTPENVGKFKIWWKNINIEHFILFWATGTVTILLLALLAYSTTHGMTGIAEGLNFVLLEGKVIGQTLFPAVGAFFILVAGLTLFGTQLTVFDATSRILSENLLLASNGKLKEQKIPAVYYTVLWAQIFSGIAIFLFGLTEPLQLLTTAAILNAFAMFIHTGLTLWTNMTLLDKALRPSIFRFSAMIAAFLFYGGFSLFVLIDKLF</sequence>
<organism evidence="2 3">
    <name type="scientific">candidate division WWE3 bacterium RIFOXYD1_FULL_39_9</name>
    <dbReference type="NCBI Taxonomy" id="1802649"/>
    <lineage>
        <taxon>Bacteria</taxon>
        <taxon>Katanobacteria</taxon>
    </lineage>
</organism>
<dbReference type="NCBIfam" id="NF037982">
    <property type="entry name" value="Nramp_1"/>
    <property type="match status" value="1"/>
</dbReference>
<accession>A0A1F4X966</accession>
<keyword evidence="1" id="KW-0812">Transmembrane</keyword>
<evidence type="ECO:0000256" key="1">
    <source>
        <dbReference type="SAM" id="Phobius"/>
    </source>
</evidence>
<proteinExistence type="predicted"/>
<feature type="transmembrane region" description="Helical" evidence="1">
    <location>
        <begin position="402"/>
        <end position="425"/>
    </location>
</feature>
<feature type="transmembrane region" description="Helical" evidence="1">
    <location>
        <begin position="437"/>
        <end position="459"/>
    </location>
</feature>
<dbReference type="Proteomes" id="UP000176815">
    <property type="component" value="Unassembled WGS sequence"/>
</dbReference>
<feature type="transmembrane region" description="Helical" evidence="1">
    <location>
        <begin position="90"/>
        <end position="108"/>
    </location>
</feature>
<keyword evidence="1" id="KW-0472">Membrane</keyword>
<evidence type="ECO:0000313" key="2">
    <source>
        <dbReference type="EMBL" id="OGC78212.1"/>
    </source>
</evidence>
<reference evidence="2 3" key="1">
    <citation type="journal article" date="2016" name="Nat. Commun.">
        <title>Thousands of microbial genomes shed light on interconnected biogeochemical processes in an aquifer system.</title>
        <authorList>
            <person name="Anantharaman K."/>
            <person name="Brown C.T."/>
            <person name="Hug L.A."/>
            <person name="Sharon I."/>
            <person name="Castelle C.J."/>
            <person name="Probst A.J."/>
            <person name="Thomas B.C."/>
            <person name="Singh A."/>
            <person name="Wilkins M.J."/>
            <person name="Karaoz U."/>
            <person name="Brodie E.L."/>
            <person name="Williams K.H."/>
            <person name="Hubbard S.S."/>
            <person name="Banfield J.F."/>
        </authorList>
    </citation>
    <scope>NUCLEOTIDE SEQUENCE [LARGE SCALE GENOMIC DNA]</scope>
</reference>
<feature type="transmembrane region" description="Helical" evidence="1">
    <location>
        <begin position="279"/>
        <end position="300"/>
    </location>
</feature>
<feature type="transmembrane region" description="Helical" evidence="1">
    <location>
        <begin position="375"/>
        <end position="396"/>
    </location>
</feature>
<comment type="caution">
    <text evidence="2">The sequence shown here is derived from an EMBL/GenBank/DDBJ whole genome shotgun (WGS) entry which is preliminary data.</text>
</comment>
<keyword evidence="1" id="KW-1133">Transmembrane helix</keyword>
<name>A0A1F4X966_UNCKA</name>
<gene>
    <name evidence="2" type="ORF">A2619_02615</name>
</gene>
<dbReference type="AlphaFoldDB" id="A0A1F4X966"/>
<feature type="transmembrane region" description="Helical" evidence="1">
    <location>
        <begin position="49"/>
        <end position="69"/>
    </location>
</feature>
<feature type="transmembrane region" description="Helical" evidence="1">
    <location>
        <begin position="156"/>
        <end position="173"/>
    </location>
</feature>
<feature type="transmembrane region" description="Helical" evidence="1">
    <location>
        <begin position="128"/>
        <end position="147"/>
    </location>
</feature>